<keyword evidence="9" id="KW-1185">Reference proteome</keyword>
<organism evidence="8 9">
    <name type="scientific">Mobilicoccus caccae</name>
    <dbReference type="NCBI Taxonomy" id="1859295"/>
    <lineage>
        <taxon>Bacteria</taxon>
        <taxon>Bacillati</taxon>
        <taxon>Actinomycetota</taxon>
        <taxon>Actinomycetes</taxon>
        <taxon>Micrococcales</taxon>
        <taxon>Dermatophilaceae</taxon>
        <taxon>Mobilicoccus</taxon>
    </lineage>
</organism>
<evidence type="ECO:0000313" key="8">
    <source>
        <dbReference type="EMBL" id="GMA39878.1"/>
    </source>
</evidence>
<evidence type="ECO:0000313" key="9">
    <source>
        <dbReference type="Proteomes" id="UP001157126"/>
    </source>
</evidence>
<comment type="subcellular location">
    <subcellularLocation>
        <location evidence="1">Membrane</location>
        <topology evidence="1">Multi-pass membrane protein</topology>
    </subcellularLocation>
</comment>
<evidence type="ECO:0000256" key="4">
    <source>
        <dbReference type="ARBA" id="ARBA00023136"/>
    </source>
</evidence>
<feature type="transmembrane region" description="Helical" evidence="6">
    <location>
        <begin position="85"/>
        <end position="104"/>
    </location>
</feature>
<evidence type="ECO:0000259" key="7">
    <source>
        <dbReference type="Pfam" id="PF13515"/>
    </source>
</evidence>
<evidence type="ECO:0000256" key="1">
    <source>
        <dbReference type="ARBA" id="ARBA00004141"/>
    </source>
</evidence>
<feature type="region of interest" description="Disordered" evidence="5">
    <location>
        <begin position="371"/>
        <end position="439"/>
    </location>
</feature>
<protein>
    <recommendedName>
        <fullName evidence="7">Integral membrane bound transporter domain-containing protein</fullName>
    </recommendedName>
</protein>
<evidence type="ECO:0000256" key="5">
    <source>
        <dbReference type="SAM" id="MobiDB-lite"/>
    </source>
</evidence>
<feature type="compositionally biased region" description="Basic and acidic residues" evidence="5">
    <location>
        <begin position="395"/>
        <end position="412"/>
    </location>
</feature>
<sequence length="439" mass="48025">MRYTDELAEAFTRRAAAARRRSRTSVHHRWGRLKARTFFLAQIAISAALAWFIARDVLGHPQPFFAPVAAVVALGLSFGQRLERAIQIVFGVAVGVGVGDLVVAQLGSGYWQLAVIVFTAMAITTFLDGGVLTTTQAGVQSAIVTILVAAPDQAVSRWIDAVVGGAVALAAATITPAAPLRRPRQHTSEIVAEMSRLFGETAEALASEDLDRCERTLERARRTEHSLNTLESLADDGLSVIRSSPFRRRQLPAVQEIADLLEPLDRALRNLRVLVRRGTIAVRQGERVPRSYLQMVRDLAAVSAEMAADLSERRIPEARRLALYQLAEETTYVDPRPTLSSEVIRAQVRSIILDLLMVSGLTFEEALTGIPSSYSLHGEPDEVLGDVDLDDLDDVDRTLESDDDPPPRHEPRGSSTPGEVSDRTTRRNETDRGRGSADV</sequence>
<reference evidence="9" key="1">
    <citation type="journal article" date="2019" name="Int. J. Syst. Evol. Microbiol.">
        <title>The Global Catalogue of Microorganisms (GCM) 10K type strain sequencing project: providing services to taxonomists for standard genome sequencing and annotation.</title>
        <authorList>
            <consortium name="The Broad Institute Genomics Platform"/>
            <consortium name="The Broad Institute Genome Sequencing Center for Infectious Disease"/>
            <person name="Wu L."/>
            <person name="Ma J."/>
        </authorList>
    </citation>
    <scope>NUCLEOTIDE SEQUENCE [LARGE SCALE GENOMIC DNA]</scope>
    <source>
        <strain evidence="9">NBRC 113072</strain>
    </source>
</reference>
<feature type="transmembrane region" description="Helical" evidence="6">
    <location>
        <begin position="60"/>
        <end position="78"/>
    </location>
</feature>
<evidence type="ECO:0000256" key="3">
    <source>
        <dbReference type="ARBA" id="ARBA00022989"/>
    </source>
</evidence>
<feature type="compositionally biased region" description="Acidic residues" evidence="5">
    <location>
        <begin position="381"/>
        <end position="394"/>
    </location>
</feature>
<evidence type="ECO:0000256" key="2">
    <source>
        <dbReference type="ARBA" id="ARBA00022692"/>
    </source>
</evidence>
<gene>
    <name evidence="8" type="ORF">GCM10025883_19230</name>
</gene>
<feature type="transmembrane region" description="Helical" evidence="6">
    <location>
        <begin position="37"/>
        <end position="54"/>
    </location>
</feature>
<comment type="caution">
    <text evidence="8">The sequence shown here is derived from an EMBL/GenBank/DDBJ whole genome shotgun (WGS) entry which is preliminary data.</text>
</comment>
<keyword evidence="2 6" id="KW-0812">Transmembrane</keyword>
<feature type="compositionally biased region" description="Basic and acidic residues" evidence="5">
    <location>
        <begin position="420"/>
        <end position="439"/>
    </location>
</feature>
<evidence type="ECO:0000256" key="6">
    <source>
        <dbReference type="SAM" id="Phobius"/>
    </source>
</evidence>
<keyword evidence="4 6" id="KW-0472">Membrane</keyword>
<name>A0ABQ6IPN9_9MICO</name>
<dbReference type="InterPro" id="IPR049453">
    <property type="entry name" value="Memb_transporter_dom"/>
</dbReference>
<dbReference type="Proteomes" id="UP001157126">
    <property type="component" value="Unassembled WGS sequence"/>
</dbReference>
<dbReference type="EMBL" id="BSUO01000001">
    <property type="protein sequence ID" value="GMA39878.1"/>
    <property type="molecule type" value="Genomic_DNA"/>
</dbReference>
<feature type="domain" description="Integral membrane bound transporter" evidence="7">
    <location>
        <begin position="49"/>
        <end position="170"/>
    </location>
</feature>
<accession>A0ABQ6IPN9</accession>
<keyword evidence="3 6" id="KW-1133">Transmembrane helix</keyword>
<feature type="transmembrane region" description="Helical" evidence="6">
    <location>
        <begin position="110"/>
        <end position="127"/>
    </location>
</feature>
<dbReference type="Pfam" id="PF13515">
    <property type="entry name" value="FUSC_2"/>
    <property type="match status" value="1"/>
</dbReference>
<proteinExistence type="predicted"/>